<evidence type="ECO:0000259" key="6">
    <source>
        <dbReference type="PROSITE" id="PS50943"/>
    </source>
</evidence>
<evidence type="ECO:0000259" key="5">
    <source>
        <dbReference type="PROSITE" id="PS50932"/>
    </source>
</evidence>
<dbReference type="InterPro" id="IPR046335">
    <property type="entry name" value="LacI/GalR-like_sensor"/>
</dbReference>
<dbReference type="PRINTS" id="PR00036">
    <property type="entry name" value="HTHLACI"/>
</dbReference>
<dbReference type="GO" id="GO:0003677">
    <property type="term" value="F:DNA binding"/>
    <property type="evidence" value="ECO:0007669"/>
    <property type="project" value="UniProtKB-KW"/>
</dbReference>
<dbReference type="SUPFAM" id="SSF53822">
    <property type="entry name" value="Periplasmic binding protein-like I"/>
    <property type="match status" value="1"/>
</dbReference>
<comment type="caution">
    <text evidence="7">The sequence shown here is derived from an EMBL/GenBank/DDBJ whole genome shotgun (WGS) entry which is preliminary data.</text>
</comment>
<evidence type="ECO:0000313" key="7">
    <source>
        <dbReference type="EMBL" id="MFD1550368.1"/>
    </source>
</evidence>
<dbReference type="InterPro" id="IPR000843">
    <property type="entry name" value="HTH_LacI"/>
</dbReference>
<evidence type="ECO:0000256" key="4">
    <source>
        <dbReference type="ARBA" id="ARBA00023163"/>
    </source>
</evidence>
<organism evidence="7 8">
    <name type="scientific">Levilactobacillus fuyuanensis</name>
    <dbReference type="NCBI Taxonomy" id="2486022"/>
    <lineage>
        <taxon>Bacteria</taxon>
        <taxon>Bacillati</taxon>
        <taxon>Bacillota</taxon>
        <taxon>Bacilli</taxon>
        <taxon>Lactobacillales</taxon>
        <taxon>Lactobacillaceae</taxon>
        <taxon>Levilactobacillus</taxon>
    </lineage>
</organism>
<reference evidence="8" key="1">
    <citation type="journal article" date="2019" name="Int. J. Syst. Evol. Microbiol.">
        <title>The Global Catalogue of Microorganisms (GCM) 10K type strain sequencing project: providing services to taxonomists for standard genome sequencing and annotation.</title>
        <authorList>
            <consortium name="The Broad Institute Genomics Platform"/>
            <consortium name="The Broad Institute Genome Sequencing Center for Infectious Disease"/>
            <person name="Wu L."/>
            <person name="Ma J."/>
        </authorList>
    </citation>
    <scope>NUCLEOTIDE SEQUENCE [LARGE SCALE GENOMIC DNA]</scope>
    <source>
        <strain evidence="8">CCM 8906</strain>
    </source>
</reference>
<keyword evidence="4" id="KW-0804">Transcription</keyword>
<protein>
    <submittedName>
        <fullName evidence="7">LacI family DNA-binding transcriptional regulator</fullName>
    </submittedName>
</protein>
<keyword evidence="2" id="KW-0805">Transcription regulation</keyword>
<dbReference type="RefSeq" id="WP_125702055.1">
    <property type="nucleotide sequence ID" value="NZ_JBHTOM010000025.1"/>
</dbReference>
<proteinExistence type="predicted"/>
<keyword evidence="1" id="KW-0678">Repressor</keyword>
<evidence type="ECO:0000256" key="1">
    <source>
        <dbReference type="ARBA" id="ARBA00022491"/>
    </source>
</evidence>
<dbReference type="SUPFAM" id="SSF47413">
    <property type="entry name" value="lambda repressor-like DNA-binding domains"/>
    <property type="match status" value="1"/>
</dbReference>
<dbReference type="Proteomes" id="UP001597195">
    <property type="component" value="Unassembled WGS sequence"/>
</dbReference>
<feature type="domain" description="HTH lacI-type" evidence="5">
    <location>
        <begin position="3"/>
        <end position="57"/>
    </location>
</feature>
<dbReference type="Gene3D" id="3.40.50.2300">
    <property type="match status" value="2"/>
</dbReference>
<evidence type="ECO:0000256" key="2">
    <source>
        <dbReference type="ARBA" id="ARBA00023015"/>
    </source>
</evidence>
<dbReference type="EMBL" id="JBHTOM010000025">
    <property type="protein sequence ID" value="MFD1550368.1"/>
    <property type="molecule type" value="Genomic_DNA"/>
</dbReference>
<dbReference type="CDD" id="cd01392">
    <property type="entry name" value="HTH_LacI"/>
    <property type="match status" value="1"/>
</dbReference>
<dbReference type="PANTHER" id="PTHR30146">
    <property type="entry name" value="LACI-RELATED TRANSCRIPTIONAL REPRESSOR"/>
    <property type="match status" value="1"/>
</dbReference>
<dbReference type="InterPro" id="IPR001387">
    <property type="entry name" value="Cro/C1-type_HTH"/>
</dbReference>
<evidence type="ECO:0000313" key="8">
    <source>
        <dbReference type="Proteomes" id="UP001597195"/>
    </source>
</evidence>
<dbReference type="PROSITE" id="PS50932">
    <property type="entry name" value="HTH_LACI_2"/>
    <property type="match status" value="1"/>
</dbReference>
<accession>A0ABW4H751</accession>
<dbReference type="PANTHER" id="PTHR30146:SF95">
    <property type="entry name" value="RIBOSE OPERON REPRESSOR"/>
    <property type="match status" value="1"/>
</dbReference>
<dbReference type="PROSITE" id="PS00356">
    <property type="entry name" value="HTH_LACI_1"/>
    <property type="match status" value="1"/>
</dbReference>
<dbReference type="InterPro" id="IPR028082">
    <property type="entry name" value="Peripla_BP_I"/>
</dbReference>
<dbReference type="Pfam" id="PF00356">
    <property type="entry name" value="LacI"/>
    <property type="match status" value="1"/>
</dbReference>
<evidence type="ECO:0000256" key="3">
    <source>
        <dbReference type="ARBA" id="ARBA00023125"/>
    </source>
</evidence>
<dbReference type="SMART" id="SM00354">
    <property type="entry name" value="HTH_LACI"/>
    <property type="match status" value="1"/>
</dbReference>
<dbReference type="Pfam" id="PF13377">
    <property type="entry name" value="Peripla_BP_3"/>
    <property type="match status" value="1"/>
</dbReference>
<dbReference type="InterPro" id="IPR010982">
    <property type="entry name" value="Lambda_DNA-bd_dom_sf"/>
</dbReference>
<keyword evidence="8" id="KW-1185">Reference proteome</keyword>
<feature type="domain" description="HTH cro/C1-type" evidence="6">
    <location>
        <begin position="5"/>
        <end position="47"/>
    </location>
</feature>
<dbReference type="CDD" id="cd06291">
    <property type="entry name" value="PBP1_Qymf-like"/>
    <property type="match status" value="1"/>
</dbReference>
<keyword evidence="3 7" id="KW-0238">DNA-binding</keyword>
<dbReference type="PROSITE" id="PS50943">
    <property type="entry name" value="HTH_CROC1"/>
    <property type="match status" value="1"/>
</dbReference>
<sequence length="325" mass="36604">MKVRMEDVAKLAGVSKTTVSRVLNKRGYLSAETVKKVHAAMDELNYRPNVVAQQLFKQETKLVGLIFPTVNNPFYGQLVATMEKQLFKQGFKVLIGNSMNDSNKERLYLQELMAHQVDGLIIGSHNQGVEEYKHTNLPIVAIDSTMNSDIPVVSSDNYMGGTLATELLIDHGCQVIIHTNDPETIKSPAQRRRQAYEDTMTKYGLKPVVYTIDFDLNKIEKQKRIREIFHEHPDVDGMFISNDMDAAMVMDIATQLGRRIPNDLKIVGYDGADMTKLLLPNLTTIVQPIDDMANSAVETLLRRITDGNYRNDQTFPVSVWQGKTG</sequence>
<gene>
    <name evidence="7" type="ORF">ACFQ5T_11805</name>
</gene>
<dbReference type="Gene3D" id="1.10.260.40">
    <property type="entry name" value="lambda repressor-like DNA-binding domains"/>
    <property type="match status" value="1"/>
</dbReference>
<name>A0ABW4H751_9LACO</name>